<dbReference type="Proteomes" id="UP000320876">
    <property type="component" value="Unassembled WGS sequence"/>
</dbReference>
<evidence type="ECO:0000313" key="3">
    <source>
        <dbReference type="Proteomes" id="UP000320876"/>
    </source>
</evidence>
<evidence type="ECO:0000313" key="2">
    <source>
        <dbReference type="EMBL" id="TQJ03467.1"/>
    </source>
</evidence>
<dbReference type="OrthoDB" id="5195416at2"/>
<keyword evidence="3" id="KW-1185">Reference proteome</keyword>
<sequence length="90" mass="9143">MISDQLSTNADTAQSSAVNGGTQQRPGAAVRETAPSVPGTKSNPDGASEVACVVCPHSWSSHDQIATRYCTATVAGGYSRGCICTGNKAK</sequence>
<name>A0A542DK47_AMYCI</name>
<organism evidence="2 3">
    <name type="scientific">Amycolatopsis cihanbeyliensis</name>
    <dbReference type="NCBI Taxonomy" id="1128664"/>
    <lineage>
        <taxon>Bacteria</taxon>
        <taxon>Bacillati</taxon>
        <taxon>Actinomycetota</taxon>
        <taxon>Actinomycetes</taxon>
        <taxon>Pseudonocardiales</taxon>
        <taxon>Pseudonocardiaceae</taxon>
        <taxon>Amycolatopsis</taxon>
    </lineage>
</organism>
<feature type="compositionally biased region" description="Polar residues" evidence="1">
    <location>
        <begin position="1"/>
        <end position="25"/>
    </location>
</feature>
<gene>
    <name evidence="2" type="ORF">FB471_3228</name>
</gene>
<proteinExistence type="predicted"/>
<dbReference type="NCBIfam" id="NF038206">
    <property type="entry name" value="RGCVC_fam"/>
    <property type="match status" value="1"/>
</dbReference>
<dbReference type="AlphaFoldDB" id="A0A542DK47"/>
<reference evidence="2 3" key="1">
    <citation type="submission" date="2019-06" db="EMBL/GenBank/DDBJ databases">
        <title>Sequencing the genomes of 1000 actinobacteria strains.</title>
        <authorList>
            <person name="Klenk H.-P."/>
        </authorList>
    </citation>
    <scope>NUCLEOTIDE SEQUENCE [LARGE SCALE GENOMIC DNA]</scope>
    <source>
        <strain evidence="2 3">DSM 45679</strain>
    </source>
</reference>
<protein>
    <submittedName>
        <fullName evidence="2">Uncharacterized protein</fullName>
    </submittedName>
</protein>
<accession>A0A542DK47</accession>
<comment type="caution">
    <text evidence="2">The sequence shown here is derived from an EMBL/GenBank/DDBJ whole genome shotgun (WGS) entry which is preliminary data.</text>
</comment>
<dbReference type="EMBL" id="VFML01000001">
    <property type="protein sequence ID" value="TQJ03467.1"/>
    <property type="molecule type" value="Genomic_DNA"/>
</dbReference>
<evidence type="ECO:0000256" key="1">
    <source>
        <dbReference type="SAM" id="MobiDB-lite"/>
    </source>
</evidence>
<feature type="region of interest" description="Disordered" evidence="1">
    <location>
        <begin position="1"/>
        <end position="46"/>
    </location>
</feature>